<dbReference type="AlphaFoldDB" id="A0A2P4XS66"/>
<gene>
    <name evidence="2" type="ORF">PHPALM_15447</name>
</gene>
<proteinExistence type="predicted"/>
<accession>A0A2P4XS66</accession>
<dbReference type="Proteomes" id="UP000237271">
    <property type="component" value="Unassembled WGS sequence"/>
</dbReference>
<dbReference type="EMBL" id="NCKW01008228">
    <property type="protein sequence ID" value="POM68396.1"/>
    <property type="molecule type" value="Genomic_DNA"/>
</dbReference>
<sequence>MAETLTDEDLQELERVIPSFDPHQTITPRPQTPNVRTPDALASSVEVRRELASLLSHVPHTRLAERVFRTAGYLKLMTAAHRRLRERVGSQNGVALIDAAAARSVCKEIKREW</sequence>
<reference evidence="2 3" key="1">
    <citation type="journal article" date="2017" name="Genome Biol. Evol.">
        <title>Phytophthora megakarya and P. palmivora, closely related causal agents of cacao black pod rot, underwent increases in genome sizes and gene numbers by different mechanisms.</title>
        <authorList>
            <person name="Ali S.S."/>
            <person name="Shao J."/>
            <person name="Lary D.J."/>
            <person name="Kronmiller B."/>
            <person name="Shen D."/>
            <person name="Strem M.D."/>
            <person name="Amoako-Attah I."/>
            <person name="Akrofi A.Y."/>
            <person name="Begoude B.A."/>
            <person name="Ten Hoopen G.M."/>
            <person name="Coulibaly K."/>
            <person name="Kebe B.I."/>
            <person name="Melnick R.L."/>
            <person name="Guiltinan M.J."/>
            <person name="Tyler B.M."/>
            <person name="Meinhardt L.W."/>
            <person name="Bailey B.A."/>
        </authorList>
    </citation>
    <scope>NUCLEOTIDE SEQUENCE [LARGE SCALE GENOMIC DNA]</scope>
    <source>
        <strain evidence="3">sbr112.9</strain>
    </source>
</reference>
<evidence type="ECO:0000313" key="2">
    <source>
        <dbReference type="EMBL" id="POM68396.1"/>
    </source>
</evidence>
<evidence type="ECO:0000256" key="1">
    <source>
        <dbReference type="SAM" id="MobiDB-lite"/>
    </source>
</evidence>
<feature type="compositionally biased region" description="Polar residues" evidence="1">
    <location>
        <begin position="22"/>
        <end position="35"/>
    </location>
</feature>
<organism evidence="2 3">
    <name type="scientific">Phytophthora palmivora</name>
    <dbReference type="NCBI Taxonomy" id="4796"/>
    <lineage>
        <taxon>Eukaryota</taxon>
        <taxon>Sar</taxon>
        <taxon>Stramenopiles</taxon>
        <taxon>Oomycota</taxon>
        <taxon>Peronosporomycetes</taxon>
        <taxon>Peronosporales</taxon>
        <taxon>Peronosporaceae</taxon>
        <taxon>Phytophthora</taxon>
    </lineage>
</organism>
<name>A0A2P4XS66_9STRA</name>
<comment type="caution">
    <text evidence="2">The sequence shown here is derived from an EMBL/GenBank/DDBJ whole genome shotgun (WGS) entry which is preliminary data.</text>
</comment>
<feature type="region of interest" description="Disordered" evidence="1">
    <location>
        <begin position="16"/>
        <end position="37"/>
    </location>
</feature>
<keyword evidence="3" id="KW-1185">Reference proteome</keyword>
<protein>
    <submittedName>
        <fullName evidence="2">Uncharacterized protein</fullName>
    </submittedName>
</protein>
<evidence type="ECO:0000313" key="3">
    <source>
        <dbReference type="Proteomes" id="UP000237271"/>
    </source>
</evidence>